<feature type="compositionally biased region" description="Low complexity" evidence="1">
    <location>
        <begin position="113"/>
        <end position="139"/>
    </location>
</feature>
<dbReference type="InterPro" id="IPR006311">
    <property type="entry name" value="TAT_signal"/>
</dbReference>
<protein>
    <recommendedName>
        <fullName evidence="4">Ferritin-like protein</fullName>
    </recommendedName>
</protein>
<evidence type="ECO:0000313" key="2">
    <source>
        <dbReference type="EMBL" id="TQM76450.1"/>
    </source>
</evidence>
<organism evidence="2 3">
    <name type="scientific">Thermopolyspora flexuosa</name>
    <dbReference type="NCBI Taxonomy" id="103836"/>
    <lineage>
        <taxon>Bacteria</taxon>
        <taxon>Bacillati</taxon>
        <taxon>Actinomycetota</taxon>
        <taxon>Actinomycetes</taxon>
        <taxon>Streptosporangiales</taxon>
        <taxon>Streptosporangiaceae</taxon>
        <taxon>Thermopolyspora</taxon>
    </lineage>
</organism>
<dbReference type="AlphaFoldDB" id="A0A543J0V2"/>
<evidence type="ECO:0008006" key="4">
    <source>
        <dbReference type="Google" id="ProtNLM"/>
    </source>
</evidence>
<evidence type="ECO:0000256" key="1">
    <source>
        <dbReference type="SAM" id="MobiDB-lite"/>
    </source>
</evidence>
<dbReference type="RefSeq" id="WP_142260331.1">
    <property type="nucleotide sequence ID" value="NZ_BMPV01000001.1"/>
</dbReference>
<keyword evidence="3" id="KW-1185">Reference proteome</keyword>
<sequence length="199" mass="20232">MHERGLTRRVLLRGAAAGSAAAAALASAGCSSERRPPAARPAQPDPDVALLGELIAGKERFIALYRQAAAADPELAETLRPFERRHRAHLEELRRRLPPGVSPTPAGRGGAGSADASAASPRAQSSVATADPGDGSAEPSPSPSAPKVTVARLRAAERAAAAARPRQLATVSPSLAQLVACIGACEAAHVVALAATRSK</sequence>
<accession>A0A543J0V2</accession>
<evidence type="ECO:0000313" key="3">
    <source>
        <dbReference type="Proteomes" id="UP000319213"/>
    </source>
</evidence>
<gene>
    <name evidence="2" type="ORF">FHX40_3185</name>
</gene>
<reference evidence="2 3" key="1">
    <citation type="submission" date="2019-06" db="EMBL/GenBank/DDBJ databases">
        <title>Sequencing the genomes of 1000 actinobacteria strains.</title>
        <authorList>
            <person name="Klenk H.-P."/>
        </authorList>
    </citation>
    <scope>NUCLEOTIDE SEQUENCE [LARGE SCALE GENOMIC DNA]</scope>
    <source>
        <strain evidence="2 3">DSM 43186</strain>
    </source>
</reference>
<dbReference type="Proteomes" id="UP000319213">
    <property type="component" value="Unassembled WGS sequence"/>
</dbReference>
<dbReference type="EMBL" id="VFPQ01000001">
    <property type="protein sequence ID" value="TQM76450.1"/>
    <property type="molecule type" value="Genomic_DNA"/>
</dbReference>
<dbReference type="PROSITE" id="PS51257">
    <property type="entry name" value="PROKAR_LIPOPROTEIN"/>
    <property type="match status" value="1"/>
</dbReference>
<comment type="caution">
    <text evidence="2">The sequence shown here is derived from an EMBL/GenBank/DDBJ whole genome shotgun (WGS) entry which is preliminary data.</text>
</comment>
<proteinExistence type="predicted"/>
<dbReference type="PROSITE" id="PS51318">
    <property type="entry name" value="TAT"/>
    <property type="match status" value="1"/>
</dbReference>
<feature type="region of interest" description="Disordered" evidence="1">
    <location>
        <begin position="91"/>
        <end position="149"/>
    </location>
</feature>
<name>A0A543J0V2_9ACTN</name>